<dbReference type="InterPro" id="IPR036291">
    <property type="entry name" value="NAD(P)-bd_dom_sf"/>
</dbReference>
<proteinExistence type="inferred from homology"/>
<comment type="similarity">
    <text evidence="1">Belongs to the NAD(P)-dependent epimerase/dehydratase family.</text>
</comment>
<dbReference type="PANTHER" id="PTHR43000">
    <property type="entry name" value="DTDP-D-GLUCOSE 4,6-DEHYDRATASE-RELATED"/>
    <property type="match status" value="1"/>
</dbReference>
<protein>
    <submittedName>
        <fullName evidence="3">Putative NAD dependent epimerase/dehydratase</fullName>
    </submittedName>
</protein>
<evidence type="ECO:0000256" key="1">
    <source>
        <dbReference type="ARBA" id="ARBA00007637"/>
    </source>
</evidence>
<feature type="domain" description="NAD-dependent epimerase/dehydratase" evidence="2">
    <location>
        <begin position="15"/>
        <end position="250"/>
    </location>
</feature>
<name>A0A1Y5HZD5_OSTTA</name>
<dbReference type="Pfam" id="PF01370">
    <property type="entry name" value="Epimerase"/>
    <property type="match status" value="1"/>
</dbReference>
<dbReference type="SUPFAM" id="SSF51735">
    <property type="entry name" value="NAD(P)-binding Rossmann-fold domains"/>
    <property type="match status" value="1"/>
</dbReference>
<feature type="non-terminal residue" evidence="3">
    <location>
        <position position="263"/>
    </location>
</feature>
<reference evidence="3" key="1">
    <citation type="submission" date="2017-04" db="EMBL/GenBank/DDBJ databases">
        <title>Population genomics of picophytoplankton unveils novel chromosome hypervariability.</title>
        <authorList>
            <consortium name="DOE Joint Genome Institute"/>
            <person name="Blanc-Mathieu R."/>
            <person name="Krasovec M."/>
            <person name="Hebrard M."/>
            <person name="Yau S."/>
            <person name="Desgranges E."/>
            <person name="Martin J."/>
            <person name="Schackwitz W."/>
            <person name="Kuo A."/>
            <person name="Salin G."/>
            <person name="Donnadieu C."/>
            <person name="Desdevises Y."/>
            <person name="Sanchez-Ferandin S."/>
            <person name="Moreau H."/>
            <person name="Rivals E."/>
            <person name="Grigoriev I.V."/>
            <person name="Grimsley N."/>
            <person name="Eyre-Walker A."/>
            <person name="Piganeau G."/>
        </authorList>
    </citation>
    <scope>NUCLEOTIDE SEQUENCE [LARGE SCALE GENOMIC DNA]</scope>
    <source>
        <strain evidence="3">RCC 1115</strain>
    </source>
</reference>
<dbReference type="Gene3D" id="3.40.50.720">
    <property type="entry name" value="NAD(P)-binding Rossmann-like Domain"/>
    <property type="match status" value="1"/>
</dbReference>
<gene>
    <name evidence="3" type="ORF">BE221DRAFT_63335</name>
</gene>
<dbReference type="InterPro" id="IPR001509">
    <property type="entry name" value="Epimerase_deHydtase"/>
</dbReference>
<dbReference type="Proteomes" id="UP000195557">
    <property type="component" value="Unassembled WGS sequence"/>
</dbReference>
<dbReference type="EMBL" id="KZ155839">
    <property type="protein sequence ID" value="OUS41797.1"/>
    <property type="molecule type" value="Genomic_DNA"/>
</dbReference>
<organism evidence="3">
    <name type="scientific">Ostreococcus tauri</name>
    <name type="common">Marine green alga</name>
    <dbReference type="NCBI Taxonomy" id="70448"/>
    <lineage>
        <taxon>Eukaryota</taxon>
        <taxon>Viridiplantae</taxon>
        <taxon>Chlorophyta</taxon>
        <taxon>Mamiellophyceae</taxon>
        <taxon>Mamiellales</taxon>
        <taxon>Bathycoccaceae</taxon>
        <taxon>Ostreococcus</taxon>
    </lineage>
</organism>
<dbReference type="AlphaFoldDB" id="A0A1Y5HZD5"/>
<evidence type="ECO:0000313" key="3">
    <source>
        <dbReference type="EMBL" id="OUS41797.1"/>
    </source>
</evidence>
<evidence type="ECO:0000259" key="2">
    <source>
        <dbReference type="Pfam" id="PF01370"/>
    </source>
</evidence>
<sequence>MRPESIQRVATGKKALVTGAAGFIGSHVARECVELGLDVVAVDDMSGGFARNVPPGVRLIIGDLKNATFVSELFVQERFDVVYHLAAYAAEGLSHFIRNYNYGNNLIASTNIVTQSVRVGTVKRIVFTSSIAVYGSGRTPMTEDMNPLPEDPYGIAKFAVELDLKSAHELWGIEYVIFRPHNVYGPGQNMYDRYRNVIGIFMNQLQAGKPLTVFGDGDQTRKFSYISDVSYPIALSGVLTHVAQEIFNVGGDIASTVNELAEV</sequence>
<accession>A0A1Y5HZD5</accession>